<sequence>MSTNAAITSFFEASNRSRHHSNIVPDTKRHHSSLTPAVTPRPHHDPSVMKQHHSNLTPAVTPRPLHAPSVRTAPATAIANVEGAVVEVVDDLCSYIETNQHFVNAGQVKLLEKHGRDGLSQRFLTGMPTLLKIVAGQDHGVDYYAIAALAIDPSCTPDKNYVGSYFLLPAYGGETADWNGMRARAGQTSLAPTICAELQQPNDGRGRQSRTAMFATPVRSGSRETEFGQTERPARM</sequence>
<feature type="region of interest" description="Disordered" evidence="1">
    <location>
        <begin position="18"/>
        <end position="54"/>
    </location>
</feature>
<dbReference type="AlphaFoldDB" id="A0A4S9Y410"/>
<proteinExistence type="predicted"/>
<reference evidence="2 3" key="1">
    <citation type="submission" date="2018-10" db="EMBL/GenBank/DDBJ databases">
        <title>Fifty Aureobasidium pullulans genomes reveal a recombining polyextremotolerant generalist.</title>
        <authorList>
            <person name="Gostincar C."/>
            <person name="Turk M."/>
            <person name="Zajc J."/>
            <person name="Gunde-Cimerman N."/>
        </authorList>
    </citation>
    <scope>NUCLEOTIDE SEQUENCE [LARGE SCALE GENOMIC DNA]</scope>
    <source>
        <strain evidence="2 3">EXF-3403</strain>
    </source>
</reference>
<dbReference type="Proteomes" id="UP000310039">
    <property type="component" value="Unassembled WGS sequence"/>
</dbReference>
<gene>
    <name evidence="2" type="ORF">D6C84_02655</name>
</gene>
<protein>
    <submittedName>
        <fullName evidence="2">Uncharacterized protein</fullName>
    </submittedName>
</protein>
<evidence type="ECO:0000313" key="2">
    <source>
        <dbReference type="EMBL" id="THZ86281.1"/>
    </source>
</evidence>
<evidence type="ECO:0000313" key="3">
    <source>
        <dbReference type="Proteomes" id="UP000310039"/>
    </source>
</evidence>
<dbReference type="EMBL" id="QZBT01000024">
    <property type="protein sequence ID" value="THZ86281.1"/>
    <property type="molecule type" value="Genomic_DNA"/>
</dbReference>
<organism evidence="2 3">
    <name type="scientific">Aureobasidium pullulans</name>
    <name type="common">Black yeast</name>
    <name type="synonym">Pullularia pullulans</name>
    <dbReference type="NCBI Taxonomy" id="5580"/>
    <lineage>
        <taxon>Eukaryota</taxon>
        <taxon>Fungi</taxon>
        <taxon>Dikarya</taxon>
        <taxon>Ascomycota</taxon>
        <taxon>Pezizomycotina</taxon>
        <taxon>Dothideomycetes</taxon>
        <taxon>Dothideomycetidae</taxon>
        <taxon>Dothideales</taxon>
        <taxon>Saccotheciaceae</taxon>
        <taxon>Aureobasidium</taxon>
    </lineage>
</organism>
<feature type="region of interest" description="Disordered" evidence="1">
    <location>
        <begin position="199"/>
        <end position="236"/>
    </location>
</feature>
<name>A0A4S9Y410_AURPU</name>
<comment type="caution">
    <text evidence="2">The sequence shown here is derived from an EMBL/GenBank/DDBJ whole genome shotgun (WGS) entry which is preliminary data.</text>
</comment>
<accession>A0A4S9Y410</accession>
<evidence type="ECO:0000256" key="1">
    <source>
        <dbReference type="SAM" id="MobiDB-lite"/>
    </source>
</evidence>